<evidence type="ECO:0000256" key="1">
    <source>
        <dbReference type="ARBA" id="ARBA00010790"/>
    </source>
</evidence>
<dbReference type="Pfam" id="PF05199">
    <property type="entry name" value="GMC_oxred_C"/>
    <property type="match status" value="1"/>
</dbReference>
<comment type="similarity">
    <text evidence="1">Belongs to the GMC oxidoreductase family.</text>
</comment>
<dbReference type="Gene3D" id="3.50.50.60">
    <property type="entry name" value="FAD/NAD(P)-binding domain"/>
    <property type="match status" value="1"/>
</dbReference>
<keyword evidence="2" id="KW-0732">Signal</keyword>
<comment type="caution">
    <text evidence="4">The sequence shown here is derived from an EMBL/GenBank/DDBJ whole genome shotgun (WGS) entry which is preliminary data.</text>
</comment>
<dbReference type="Gene3D" id="3.30.560.10">
    <property type="entry name" value="Glucose Oxidase, domain 3"/>
    <property type="match status" value="1"/>
</dbReference>
<protein>
    <recommendedName>
        <fullName evidence="3">Glucose-methanol-choline oxidoreductase N-terminal domain-containing protein</fullName>
    </recommendedName>
</protein>
<gene>
    <name evidence="4" type="ORF">VTL71DRAFT_8400</name>
</gene>
<dbReference type="PANTHER" id="PTHR11552">
    <property type="entry name" value="GLUCOSE-METHANOL-CHOLINE GMC OXIDOREDUCTASE"/>
    <property type="match status" value="1"/>
</dbReference>
<accession>A0ABR4CXN4</accession>
<evidence type="ECO:0000256" key="2">
    <source>
        <dbReference type="SAM" id="SignalP"/>
    </source>
</evidence>
<evidence type="ECO:0000313" key="5">
    <source>
        <dbReference type="Proteomes" id="UP001595075"/>
    </source>
</evidence>
<dbReference type="InterPro" id="IPR000172">
    <property type="entry name" value="GMC_OxRdtase_N"/>
</dbReference>
<dbReference type="PANTHER" id="PTHR11552:SF115">
    <property type="entry name" value="DEHYDROGENASE XPTC-RELATED"/>
    <property type="match status" value="1"/>
</dbReference>
<feature type="chain" id="PRO_5047524014" description="Glucose-methanol-choline oxidoreductase N-terminal domain-containing protein" evidence="2">
    <location>
        <begin position="20"/>
        <end position="637"/>
    </location>
</feature>
<dbReference type="Proteomes" id="UP001595075">
    <property type="component" value="Unassembled WGS sequence"/>
</dbReference>
<organism evidence="4 5">
    <name type="scientific">Oculimacula yallundae</name>
    <dbReference type="NCBI Taxonomy" id="86028"/>
    <lineage>
        <taxon>Eukaryota</taxon>
        <taxon>Fungi</taxon>
        <taxon>Dikarya</taxon>
        <taxon>Ascomycota</taxon>
        <taxon>Pezizomycotina</taxon>
        <taxon>Leotiomycetes</taxon>
        <taxon>Helotiales</taxon>
        <taxon>Ploettnerulaceae</taxon>
        <taxon>Oculimacula</taxon>
    </lineage>
</organism>
<dbReference type="InterPro" id="IPR007867">
    <property type="entry name" value="GMC_OxRtase_C"/>
</dbReference>
<dbReference type="InterPro" id="IPR012132">
    <property type="entry name" value="GMC_OxRdtase"/>
</dbReference>
<evidence type="ECO:0000313" key="4">
    <source>
        <dbReference type="EMBL" id="KAL2074622.1"/>
    </source>
</evidence>
<dbReference type="SUPFAM" id="SSF54373">
    <property type="entry name" value="FAD-linked reductases, C-terminal domain"/>
    <property type="match status" value="1"/>
</dbReference>
<proteinExistence type="inferred from homology"/>
<feature type="domain" description="Glucose-methanol-choline oxidoreductase N-terminal" evidence="3">
    <location>
        <begin position="317"/>
        <end position="331"/>
    </location>
</feature>
<dbReference type="Pfam" id="PF00732">
    <property type="entry name" value="GMC_oxred_N"/>
    <property type="match status" value="1"/>
</dbReference>
<dbReference type="PROSITE" id="PS00624">
    <property type="entry name" value="GMC_OXRED_2"/>
    <property type="match status" value="1"/>
</dbReference>
<dbReference type="PIRSF" id="PIRSF000137">
    <property type="entry name" value="Alcohol_oxidase"/>
    <property type="match status" value="1"/>
</dbReference>
<name>A0ABR4CXN4_9HELO</name>
<keyword evidence="5" id="KW-1185">Reference proteome</keyword>
<reference evidence="4 5" key="1">
    <citation type="journal article" date="2024" name="Commun. Biol.">
        <title>Comparative genomic analysis of thermophilic fungi reveals convergent evolutionary adaptations and gene losses.</title>
        <authorList>
            <person name="Steindorff A.S."/>
            <person name="Aguilar-Pontes M.V."/>
            <person name="Robinson A.J."/>
            <person name="Andreopoulos B."/>
            <person name="LaButti K."/>
            <person name="Kuo A."/>
            <person name="Mondo S."/>
            <person name="Riley R."/>
            <person name="Otillar R."/>
            <person name="Haridas S."/>
            <person name="Lipzen A."/>
            <person name="Grimwood J."/>
            <person name="Schmutz J."/>
            <person name="Clum A."/>
            <person name="Reid I.D."/>
            <person name="Moisan M.C."/>
            <person name="Butler G."/>
            <person name="Nguyen T.T.M."/>
            <person name="Dewar K."/>
            <person name="Conant G."/>
            <person name="Drula E."/>
            <person name="Henrissat B."/>
            <person name="Hansel C."/>
            <person name="Singer S."/>
            <person name="Hutchinson M.I."/>
            <person name="de Vries R.P."/>
            <person name="Natvig D.O."/>
            <person name="Powell A.J."/>
            <person name="Tsang A."/>
            <person name="Grigoriev I.V."/>
        </authorList>
    </citation>
    <scope>NUCLEOTIDE SEQUENCE [LARGE SCALE GENOMIC DNA]</scope>
    <source>
        <strain evidence="4 5">CBS 494.80</strain>
    </source>
</reference>
<dbReference type="InterPro" id="IPR036188">
    <property type="entry name" value="FAD/NAD-bd_sf"/>
</dbReference>
<dbReference type="SUPFAM" id="SSF51905">
    <property type="entry name" value="FAD/NAD(P)-binding domain"/>
    <property type="match status" value="1"/>
</dbReference>
<dbReference type="EMBL" id="JAZHXI010000002">
    <property type="protein sequence ID" value="KAL2074622.1"/>
    <property type="molecule type" value="Genomic_DNA"/>
</dbReference>
<feature type="signal peptide" evidence="2">
    <location>
        <begin position="1"/>
        <end position="19"/>
    </location>
</feature>
<sequence>MRRTLLNAVSSLLVCRAFASPNSAHQAQHFTRSNELLSSYDYIVVGGGTAGLTVADRLTESGNYSVLVVEYGYFSDVPTLPYDPMNPIDPSPNSLMYNITSVGTKKQLVGIGCVVGGGSAINGQAVMRGTSEDYDRWGALGSKNSDWNWNSLLPYFKKGKFIEKKTQSFTFNPPSPQLAADFNITYDTKEAWGGSGPILASYGDWLYPLTKVMYEGWKASPGITYPRDCSEGKAGICWIPASKDPITETRSYARTGHYDPVKERSNYAILTGHKVAKIDTSVKEKGIAATGVRIVSRSDTSSTRIVQAKKEVILAAGAIHSPQILQLSGIGPRDVLKAANVSLVLDLPGVGSNFQDHSWFALGFNLTTPVLPDRASLRNNQTFAAWALELWQANRTGPYSISGGGGSVAMAQVSLPVIAPEIYSSIASSISQLDPASALPANTDPTIIAGYTAQLKLMAAAARSENTAWFQMGLGGNPFGNSDQWVFNIHPLSRGTVNIDPSNPNGEPLVDYRMLSNPIDLQVAIALFKGTRAYYNQGAMKTLTPVETKPGLNVSSDAEIGEYLKETLDPSQYHPVGTCPMMSLELGGVVDNDLKVYGVEGLSVVDGSMMPLIVGATTQATVYAVAEKAADLIKARA</sequence>
<evidence type="ECO:0000259" key="3">
    <source>
        <dbReference type="PROSITE" id="PS00624"/>
    </source>
</evidence>